<evidence type="ECO:0000313" key="5">
    <source>
        <dbReference type="EMBL" id="AUH01459.1"/>
    </source>
</evidence>
<dbReference type="PANTHER" id="PTHR30363:SF59">
    <property type="entry name" value="DEOR FAMILY REGULATORY PROTEIN"/>
    <property type="match status" value="1"/>
</dbReference>
<dbReference type="InterPro" id="IPR036390">
    <property type="entry name" value="WH_DNA-bd_sf"/>
</dbReference>
<gene>
    <name evidence="5" type="ORF">CWC46_17575</name>
    <name evidence="6" type="ORF">Ser39006_017575</name>
</gene>
<evidence type="ECO:0000313" key="7">
    <source>
        <dbReference type="Proteomes" id="UP000017700"/>
    </source>
</evidence>
<dbReference type="Proteomes" id="UP000233778">
    <property type="component" value="Chromosome"/>
</dbReference>
<dbReference type="NCBIfam" id="NF040887">
    <property type="entry name" value="trans_reg_YciT"/>
    <property type="match status" value="1"/>
</dbReference>
<dbReference type="AlphaFoldDB" id="A0A2I5TMJ3"/>
<evidence type="ECO:0000256" key="1">
    <source>
        <dbReference type="ARBA" id="ARBA00023015"/>
    </source>
</evidence>
<keyword evidence="7" id="KW-1185">Reference proteome</keyword>
<dbReference type="EMBL" id="CP025085">
    <property type="protein sequence ID" value="AUH01459.1"/>
    <property type="molecule type" value="Genomic_DNA"/>
</dbReference>
<dbReference type="SUPFAM" id="SSF100950">
    <property type="entry name" value="NagB/RpiA/CoA transferase-like"/>
    <property type="match status" value="1"/>
</dbReference>
<dbReference type="Gene3D" id="1.10.10.10">
    <property type="entry name" value="Winged helix-like DNA-binding domain superfamily/Winged helix DNA-binding domain"/>
    <property type="match status" value="1"/>
</dbReference>
<dbReference type="Pfam" id="PF00455">
    <property type="entry name" value="DeoRC"/>
    <property type="match status" value="1"/>
</dbReference>
<dbReference type="InterPro" id="IPR037171">
    <property type="entry name" value="NagB/RpiA_transferase-like"/>
</dbReference>
<sequence>MNSRQQHIIQLVNERGNVSVSELAQITGVSEVTIRQDLTILERERYLKRVHGAAVAIDSDDVSARMCTRYRLKQSLADYAASIINDGESVFIEGGSTNALLARCLAESRRVTIVTVSYYIAHLLKDTDCSVIILGGLYQKSSESVVGPLTRSCIHQVHFHKAFIGIDGYHDDTGFTSRNMMRSDVVSAVLAKGVENIALTDSSKFGLIHPYPLSLEHHFSRVITDSGLSPDYQRHLKEQNIQLDIVPEPLPQNM</sequence>
<keyword evidence="2" id="KW-0238">DNA-binding</keyword>
<dbReference type="PANTHER" id="PTHR30363">
    <property type="entry name" value="HTH-TYPE TRANSCRIPTIONAL REGULATOR SRLR-RELATED"/>
    <property type="match status" value="1"/>
</dbReference>
<dbReference type="STRING" id="104623.Ser39006_01975"/>
<evidence type="ECO:0000256" key="3">
    <source>
        <dbReference type="ARBA" id="ARBA00023163"/>
    </source>
</evidence>
<dbReference type="InterPro" id="IPR001034">
    <property type="entry name" value="DeoR_HTH"/>
</dbReference>
<dbReference type="KEGG" id="serq:CWC46_17575"/>
<evidence type="ECO:0000256" key="2">
    <source>
        <dbReference type="ARBA" id="ARBA00023125"/>
    </source>
</evidence>
<evidence type="ECO:0000313" key="6">
    <source>
        <dbReference type="EMBL" id="AUH05781.1"/>
    </source>
</evidence>
<dbReference type="Proteomes" id="UP000017700">
    <property type="component" value="Chromosome"/>
</dbReference>
<evidence type="ECO:0000313" key="8">
    <source>
        <dbReference type="Proteomes" id="UP000233778"/>
    </source>
</evidence>
<dbReference type="OrthoDB" id="9797223at2"/>
<keyword evidence="3" id="KW-0804">Transcription</keyword>
<dbReference type="InterPro" id="IPR014036">
    <property type="entry name" value="DeoR-like_C"/>
</dbReference>
<dbReference type="Gene3D" id="3.40.50.1360">
    <property type="match status" value="1"/>
</dbReference>
<protein>
    <submittedName>
        <fullName evidence="6">DeoR/GlpR transcriptional regulator</fullName>
    </submittedName>
</protein>
<reference evidence="6" key="4">
    <citation type="submission" date="2017-11" db="EMBL/GenBank/DDBJ databases">
        <title>Complete genome sequence of Serratia sp. ATCC 39006.</title>
        <authorList>
            <person name="Hampton H.G."/>
            <person name="Jackson S.A."/>
            <person name="Jauregui R."/>
            <person name="Poulter G.T.M."/>
            <person name="Salmond G.P.C."/>
            <person name="Fineran P.C."/>
        </authorList>
    </citation>
    <scope>NUCLEOTIDE SEQUENCE</scope>
    <source>
        <strain evidence="6">ATCC 39006</strain>
    </source>
</reference>
<dbReference type="EMBL" id="CP025084">
    <property type="protein sequence ID" value="AUH05781.1"/>
    <property type="molecule type" value="Genomic_DNA"/>
</dbReference>
<feature type="domain" description="HTH deoR-type" evidence="4">
    <location>
        <begin position="1"/>
        <end position="56"/>
    </location>
</feature>
<organism evidence="6 7">
    <name type="scientific">Serratia sp. (strain ATCC 39006)</name>
    <name type="common">Prodigiosinella confusarubida</name>
    <dbReference type="NCBI Taxonomy" id="104623"/>
    <lineage>
        <taxon>Bacteria</taxon>
        <taxon>Pseudomonadati</taxon>
        <taxon>Pseudomonadota</taxon>
        <taxon>Gammaproteobacteria</taxon>
        <taxon>Enterobacterales</taxon>
        <taxon>Pectobacteriaceae</taxon>
        <taxon>Prodigiosinella</taxon>
    </lineage>
</organism>
<dbReference type="InterPro" id="IPR050313">
    <property type="entry name" value="Carb_Metab_HTH_regulators"/>
</dbReference>
<dbReference type="SMART" id="SM00420">
    <property type="entry name" value="HTH_DEOR"/>
    <property type="match status" value="1"/>
</dbReference>
<dbReference type="SMART" id="SM01134">
    <property type="entry name" value="DeoRC"/>
    <property type="match status" value="1"/>
</dbReference>
<accession>A0A2I5TMJ3</accession>
<reference evidence="5 8" key="3">
    <citation type="submission" date="2017-11" db="EMBL/GenBank/DDBJ databases">
        <title>Complete genome sequence of Serratia sp. ATCC 39006 LacA.</title>
        <authorList>
            <person name="Hampton H.G."/>
            <person name="Jackson S.A."/>
            <person name="Jauregui R."/>
            <person name="Poulter G.T.M."/>
            <person name="Salmond G.P.C."/>
            <person name="Fineran P.C."/>
        </authorList>
    </citation>
    <scope>NUCLEOTIDE SEQUENCE [LARGE SCALE GENOMIC DNA]</scope>
    <source>
        <strain evidence="5 8">ATCC 39006</strain>
    </source>
</reference>
<dbReference type="PROSITE" id="PS00894">
    <property type="entry name" value="HTH_DEOR_1"/>
    <property type="match status" value="1"/>
</dbReference>
<dbReference type="KEGG" id="sera:Ser39006_017575"/>
<dbReference type="RefSeq" id="WP_021015241.1">
    <property type="nucleotide sequence ID" value="NZ_CP025084.1"/>
</dbReference>
<dbReference type="GO" id="GO:0003700">
    <property type="term" value="F:DNA-binding transcription factor activity"/>
    <property type="evidence" value="ECO:0007669"/>
    <property type="project" value="InterPro"/>
</dbReference>
<dbReference type="InterPro" id="IPR018356">
    <property type="entry name" value="Tscrpt_reg_HTH_DeoR_CS"/>
</dbReference>
<dbReference type="Pfam" id="PF08220">
    <property type="entry name" value="HTH_DeoR"/>
    <property type="match status" value="1"/>
</dbReference>
<dbReference type="SUPFAM" id="SSF46785">
    <property type="entry name" value="Winged helix' DNA-binding domain"/>
    <property type="match status" value="1"/>
</dbReference>
<dbReference type="InterPro" id="IPR036388">
    <property type="entry name" value="WH-like_DNA-bd_sf"/>
</dbReference>
<proteinExistence type="predicted"/>
<keyword evidence="1" id="KW-0805">Transcription regulation</keyword>
<reference evidence="6 7" key="1">
    <citation type="journal article" date="2013" name="Genome Announc.">
        <title>Draft genome sequence of Serratia sp. strain ATCC 39006, a model bacterium for analysis of the biosynthesis and regulation of prodigiosin, a carbapenem, and gas vesicles.</title>
        <authorList>
            <person name="Fineran P.C."/>
            <person name="Iglesias Cans M.C."/>
            <person name="Ramsay J.P."/>
            <person name="Wilf N.M."/>
            <person name="Cossyleon D."/>
            <person name="McNeil M.B."/>
            <person name="Williamson N.R."/>
            <person name="Monson R.E."/>
            <person name="Becher S.A."/>
            <person name="Stanton J.A."/>
            <person name="Brugger K."/>
            <person name="Brown S.D."/>
            <person name="Salmond G.P."/>
        </authorList>
    </citation>
    <scope>NUCLEOTIDE SEQUENCE [LARGE SCALE GENOMIC DNA]</scope>
    <source>
        <strain evidence="6">ATCC 39006</strain>
        <strain evidence="7">ATCC 39006 / SC 11482</strain>
    </source>
</reference>
<evidence type="ECO:0000259" key="4">
    <source>
        <dbReference type="PROSITE" id="PS51000"/>
    </source>
</evidence>
<dbReference type="PROSITE" id="PS51000">
    <property type="entry name" value="HTH_DEOR_2"/>
    <property type="match status" value="1"/>
</dbReference>
<reference evidence="6" key="2">
    <citation type="submission" date="2013-09" db="EMBL/GenBank/DDBJ databases">
        <authorList>
            <person name="Wang G."/>
            <person name="Yang Y."/>
            <person name="Su Y."/>
        </authorList>
    </citation>
    <scope>NUCLEOTIDE SEQUENCE</scope>
    <source>
        <strain evidence="6">ATCC 39006</strain>
    </source>
</reference>
<name>A0A2I5TMJ3_SERS3</name>
<dbReference type="GO" id="GO:0003677">
    <property type="term" value="F:DNA binding"/>
    <property type="evidence" value="ECO:0007669"/>
    <property type="project" value="UniProtKB-KW"/>
</dbReference>
<dbReference type="PRINTS" id="PR00037">
    <property type="entry name" value="HTHLACR"/>
</dbReference>